<dbReference type="eggNOG" id="COG4454">
    <property type="taxonomic scope" value="Bacteria"/>
</dbReference>
<accession>E6SGY4</accession>
<proteinExistence type="predicted"/>
<keyword evidence="4" id="KW-1185">Reference proteome</keyword>
<feature type="region of interest" description="Disordered" evidence="1">
    <location>
        <begin position="73"/>
        <end position="122"/>
    </location>
</feature>
<keyword evidence="2" id="KW-1133">Transmembrane helix</keyword>
<dbReference type="RefSeq" id="WP_013494920.1">
    <property type="nucleotide sequence ID" value="NC_014831.1"/>
</dbReference>
<dbReference type="Proteomes" id="UP000008915">
    <property type="component" value="Chromosome"/>
</dbReference>
<feature type="region of interest" description="Disordered" evidence="1">
    <location>
        <begin position="1"/>
        <end position="47"/>
    </location>
</feature>
<sequence length="244" mass="25363">MVGGSKNTAHPPGPVDPARHQPSNGPFSRSRLSRSSRSSRGSRRGDRRFCRSRRAVVLAVLVLAALALTACGQGEDRPGTVSVDPESGTVSGSGTGTGTGTGTGSASGTHAGAEAGRVEPKPAGATQVNVTLKEWAIEVEPAQVKAGRVYFLVTNAGPERPHELVIVRSDAEPEQLPVADGRVREDQVEMVGEVEAFAAGTRASGLFDLEPGRYLLICNIVEGEGDQATSHFAEGMVAELTVTP</sequence>
<keyword evidence="2" id="KW-0812">Transmembrane</keyword>
<name>E6SGY4_THEM7</name>
<dbReference type="EMBL" id="CP002344">
    <property type="protein sequence ID" value="ADU50615.1"/>
    <property type="molecule type" value="Genomic_DNA"/>
</dbReference>
<feature type="compositionally biased region" description="Low complexity" evidence="1">
    <location>
        <begin position="106"/>
        <end position="115"/>
    </location>
</feature>
<dbReference type="AlphaFoldDB" id="E6SGY4"/>
<dbReference type="SUPFAM" id="SSF49503">
    <property type="entry name" value="Cupredoxins"/>
    <property type="match status" value="1"/>
</dbReference>
<evidence type="ECO:0000313" key="3">
    <source>
        <dbReference type="EMBL" id="ADU50615.1"/>
    </source>
</evidence>
<protein>
    <recommendedName>
        <fullName evidence="5">EfeO-type cupredoxin-like domain-containing protein</fullName>
    </recommendedName>
</protein>
<feature type="transmembrane region" description="Helical" evidence="2">
    <location>
        <begin position="52"/>
        <end position="70"/>
    </location>
</feature>
<dbReference type="KEGG" id="tmr:Tmar_0494"/>
<feature type="compositionally biased region" description="Gly residues" evidence="1">
    <location>
        <begin position="91"/>
        <end position="105"/>
    </location>
</feature>
<dbReference type="STRING" id="644966.Tmar_0494"/>
<gene>
    <name evidence="3" type="ordered locus">Tmar_0494</name>
</gene>
<evidence type="ECO:0008006" key="5">
    <source>
        <dbReference type="Google" id="ProtNLM"/>
    </source>
</evidence>
<reference evidence="4" key="2">
    <citation type="journal article" date="2010" name="Stand. Genomic Sci.">
        <title>Complete genome sequence of Thermaerobacter marianensis type strain (7p75aT).</title>
        <authorList>
            <person name="Han C."/>
            <person name="Gu W."/>
            <person name="Zhang X."/>
            <person name="Lapidus A."/>
            <person name="Nolan M."/>
            <person name="Copeland A."/>
            <person name="Lucas S."/>
            <person name="Glavina Del Rio T."/>
            <person name="Tice H."/>
            <person name="Cheng J."/>
            <person name="Tapia R."/>
            <person name="Goodwin L."/>
            <person name="Pitluck S."/>
            <person name="Pagani I."/>
            <person name="Ivanova N."/>
            <person name="Mavromatis K."/>
            <person name="Mikhailova N."/>
            <person name="Pati A."/>
            <person name="Chen A."/>
            <person name="Palaniappan K."/>
            <person name="Land M."/>
            <person name="Hauser L."/>
            <person name="Chang Y."/>
            <person name="Jeffries C."/>
            <person name="Schneider S."/>
            <person name="Rohde M."/>
            <person name="Goker M."/>
            <person name="Pukall R."/>
            <person name="Woyke T."/>
            <person name="Bristow J."/>
            <person name="Eisen J."/>
            <person name="Markowitz V."/>
            <person name="Hugenholtz P."/>
            <person name="Kyrpides N."/>
            <person name="Klenk H."/>
            <person name="Detter J."/>
        </authorList>
    </citation>
    <scope>NUCLEOTIDE SEQUENCE [LARGE SCALE GENOMIC DNA]</scope>
    <source>
        <strain evidence="4">ATCC 700841 / DSM 12885 / JCM 10246 / 7p75a</strain>
    </source>
</reference>
<keyword evidence="2" id="KW-0472">Membrane</keyword>
<evidence type="ECO:0000313" key="4">
    <source>
        <dbReference type="Proteomes" id="UP000008915"/>
    </source>
</evidence>
<reference evidence="3 4" key="1">
    <citation type="journal article" date="2010" name="Stand. Genomic Sci.">
        <title>Complete genome sequence of Thermaerobacter marianensis type strain (7p75a).</title>
        <authorList>
            <person name="Han C."/>
            <person name="Gu W."/>
            <person name="Zhang X."/>
            <person name="Lapidus A."/>
            <person name="Nolan M."/>
            <person name="Copeland A."/>
            <person name="Lucas S."/>
            <person name="Del Rio T.G."/>
            <person name="Tice H."/>
            <person name="Cheng J.F."/>
            <person name="Tapia R."/>
            <person name="Goodwin L."/>
            <person name="Pitluck S."/>
            <person name="Pagani I."/>
            <person name="Ivanova N."/>
            <person name="Mavromatis K."/>
            <person name="Mikhailova N."/>
            <person name="Pati A."/>
            <person name="Chen A."/>
            <person name="Palaniappan K."/>
            <person name="Land M."/>
            <person name="Hauser L."/>
            <person name="Chang Y.J."/>
            <person name="Jeffries C.D."/>
            <person name="Schneider S."/>
            <person name="Rohde M."/>
            <person name="Goker M."/>
            <person name="Pukall R."/>
            <person name="Woyke T."/>
            <person name="Bristow J."/>
            <person name="Eisen J.A."/>
            <person name="Markowitz V."/>
            <person name="Hugenholtz P."/>
            <person name="Kyrpides N.C."/>
            <person name="Klenk H.P."/>
            <person name="Detter J.C."/>
        </authorList>
    </citation>
    <scope>NUCLEOTIDE SEQUENCE [LARGE SCALE GENOMIC DNA]</scope>
    <source>
        <strain evidence="4">ATCC 700841 / DSM 12885 / JCM 10246 / 7p75a</strain>
    </source>
</reference>
<evidence type="ECO:0000256" key="1">
    <source>
        <dbReference type="SAM" id="MobiDB-lite"/>
    </source>
</evidence>
<dbReference type="HOGENOM" id="CLU_099467_0_0_9"/>
<dbReference type="InterPro" id="IPR008972">
    <property type="entry name" value="Cupredoxin"/>
</dbReference>
<feature type="compositionally biased region" description="Low complexity" evidence="1">
    <location>
        <begin position="28"/>
        <end position="39"/>
    </location>
</feature>
<evidence type="ECO:0000256" key="2">
    <source>
        <dbReference type="SAM" id="Phobius"/>
    </source>
</evidence>
<dbReference type="Gene3D" id="2.60.40.420">
    <property type="entry name" value="Cupredoxins - blue copper proteins"/>
    <property type="match status" value="1"/>
</dbReference>
<organism evidence="3 4">
    <name type="scientific">Thermaerobacter marianensis (strain ATCC 700841 / DSM 12885 / JCM 10246 / 7p75a)</name>
    <dbReference type="NCBI Taxonomy" id="644966"/>
    <lineage>
        <taxon>Bacteria</taxon>
        <taxon>Bacillati</taxon>
        <taxon>Bacillota</taxon>
        <taxon>Clostridia</taxon>
        <taxon>Eubacteriales</taxon>
        <taxon>Clostridiales Family XVII. Incertae Sedis</taxon>
        <taxon>Thermaerobacter</taxon>
    </lineage>
</organism>